<feature type="domain" description="BTB" evidence="2">
    <location>
        <begin position="142"/>
        <end position="250"/>
    </location>
</feature>
<accession>A0A8H7F8V3</accession>
<dbReference type="Proteomes" id="UP000629468">
    <property type="component" value="Unassembled WGS sequence"/>
</dbReference>
<dbReference type="Pfam" id="PF00651">
    <property type="entry name" value="BTB"/>
    <property type="match status" value="1"/>
</dbReference>
<evidence type="ECO:0000313" key="3">
    <source>
        <dbReference type="EMBL" id="KAF7782847.1"/>
    </source>
</evidence>
<dbReference type="SMART" id="SM00225">
    <property type="entry name" value="BTB"/>
    <property type="match status" value="2"/>
</dbReference>
<dbReference type="InterPro" id="IPR052664">
    <property type="entry name" value="BTB-MATH_domain_protein"/>
</dbReference>
<dbReference type="EMBL" id="JABXXO010000003">
    <property type="protein sequence ID" value="KAF7782847.1"/>
    <property type="molecule type" value="Genomic_DNA"/>
</dbReference>
<dbReference type="InterPro" id="IPR000210">
    <property type="entry name" value="BTB/POZ_dom"/>
</dbReference>
<dbReference type="Gene3D" id="3.30.710.10">
    <property type="entry name" value="Potassium Channel Kv1.1, Chain A"/>
    <property type="match status" value="1"/>
</dbReference>
<feature type="transmembrane region" description="Helical" evidence="1">
    <location>
        <begin position="20"/>
        <end position="42"/>
    </location>
</feature>
<keyword evidence="1" id="KW-0472">Membrane</keyword>
<gene>
    <name evidence="3" type="ORF">Agabi119p4_2223</name>
</gene>
<keyword evidence="1" id="KW-1133">Transmembrane helix</keyword>
<name>A0A8H7F8V3_AGABI</name>
<reference evidence="3 4" key="1">
    <citation type="journal article" name="Sci. Rep.">
        <title>Telomere-to-telomere assembled and centromere annotated genomes of the two main subspecies of the button mushroom Agaricus bisporus reveal especially polymorphic chromosome ends.</title>
        <authorList>
            <person name="Sonnenberg A.S.M."/>
            <person name="Sedaghat-Telgerd N."/>
            <person name="Lavrijssen B."/>
            <person name="Ohm R.A."/>
            <person name="Hendrickx P.M."/>
            <person name="Scholtmeijer K."/>
            <person name="Baars J.J.P."/>
            <person name="van Peer A."/>
        </authorList>
    </citation>
    <scope>NUCLEOTIDE SEQUENCE [LARGE SCALE GENOMIC DNA]</scope>
    <source>
        <strain evidence="3 4">H119_p4</strain>
    </source>
</reference>
<dbReference type="AlphaFoldDB" id="A0A8H7F8V3"/>
<evidence type="ECO:0000313" key="4">
    <source>
        <dbReference type="Proteomes" id="UP000629468"/>
    </source>
</evidence>
<dbReference type="InterPro" id="IPR011333">
    <property type="entry name" value="SKP1/BTB/POZ_sf"/>
</dbReference>
<proteinExistence type="predicted"/>
<comment type="caution">
    <text evidence="3">The sequence shown here is derived from an EMBL/GenBank/DDBJ whole genome shotgun (WGS) entry which is preliminary data.</text>
</comment>
<evidence type="ECO:0000259" key="2">
    <source>
        <dbReference type="SMART" id="SM00225"/>
    </source>
</evidence>
<keyword evidence="1" id="KW-0812">Transmembrane</keyword>
<dbReference type="PANTHER" id="PTHR22743">
    <property type="entry name" value="MEPRIN/TRAF-LIKE MATH FAMILY-C.ELEGANS"/>
    <property type="match status" value="1"/>
</dbReference>
<dbReference type="PANTHER" id="PTHR22743:SF165">
    <property type="entry name" value="BTB AND MATH DOMAIN CONTAINING-RELATED"/>
    <property type="match status" value="1"/>
</dbReference>
<evidence type="ECO:0000256" key="1">
    <source>
        <dbReference type="SAM" id="Phobius"/>
    </source>
</evidence>
<protein>
    <recommendedName>
        <fullName evidence="2">BTB domain-containing protein</fullName>
    </recommendedName>
</protein>
<feature type="domain" description="BTB" evidence="2">
    <location>
        <begin position="379"/>
        <end position="482"/>
    </location>
</feature>
<organism evidence="3 4">
    <name type="scientific">Agaricus bisporus var. burnettii</name>
    <dbReference type="NCBI Taxonomy" id="192524"/>
    <lineage>
        <taxon>Eukaryota</taxon>
        <taxon>Fungi</taxon>
        <taxon>Dikarya</taxon>
        <taxon>Basidiomycota</taxon>
        <taxon>Agaricomycotina</taxon>
        <taxon>Agaricomycetes</taxon>
        <taxon>Agaricomycetidae</taxon>
        <taxon>Agaricales</taxon>
        <taxon>Agaricineae</taxon>
        <taxon>Agaricaceae</taxon>
        <taxon>Agaricus</taxon>
    </lineage>
</organism>
<sequence length="574" mass="65941">MPPQHPLTIHLRRDTILNVVIIRNFYFSLMTCGACTACLILVRGSKILQKIVAISILEILARWKLLDCSLTFASLMEAVKVQKEHHHSAAEPSRPRGQRCPSVALINWLPIYFLPHLQRTSSTLPATNMPTDLHNDMEYYIEPLIFQVEDTLYRIPREYLSQESTIIRDMLQIPQSMDSDSEGSADSKPIIIQQIKATSFRILLQFLFNLDGPGHLGLSKEDLITLLELCRKWDMQIIRNKVIDQLRPLLEGDPAHKWNLAKEYGINQWMQPSLERLIRRSESLGEWEYLMLDQDTFLAVAAIRETCYSVLMDTVNYSGSAENTNVSHWEVKQGRGAINVDLSSVIFDCPRPAPYVDEDGPDTQSQDCDNIRAGEFYFEPAVFKLGNCLYQVSNQPFTQHSPIFRRRFEKLGFAKYDTENPCVLSSEISSTDFTNLLRFFFPPPQITYERTSEEWASVLRLSSRWEMDAVKKLAVDKLTELGFGTSATKLRLAKDLGVEAWFTEGMRTLITREQPLAASEYQTLDMRHVVQAVDLRERAHARHHRYHGQIVRILPERGELPWTISLSDRLAPLL</sequence>